<dbReference type="GO" id="GO:0060271">
    <property type="term" value="P:cilium assembly"/>
    <property type="evidence" value="ECO:0007669"/>
    <property type="project" value="TreeGrafter"/>
</dbReference>
<comment type="caution">
    <text evidence="2">The sequence shown here is derived from an EMBL/GenBank/DDBJ whole genome shotgun (WGS) entry which is preliminary data.</text>
</comment>
<accession>A0AAV4RSU6</accession>
<dbReference type="Pfam" id="PF15911">
    <property type="entry name" value="Beta-prop_WDR19_2nd"/>
    <property type="match status" value="1"/>
</dbReference>
<dbReference type="SUPFAM" id="SSF82171">
    <property type="entry name" value="DPP6 N-terminal domain-like"/>
    <property type="match status" value="1"/>
</dbReference>
<keyword evidence="3" id="KW-1185">Reference proteome</keyword>
<dbReference type="GO" id="GO:0035721">
    <property type="term" value="P:intraciliary retrograde transport"/>
    <property type="evidence" value="ECO:0007669"/>
    <property type="project" value="InterPro"/>
</dbReference>
<sequence>MLHMITVDDEQFIDGIQWSDDGQLLALAGGEGNLHVYLTKLPVLGSVCGQKLAHLSSLYEVSIYSARKKDNVTKLKIDVEPKFIALGPYHLAVGMNNRAWFFILSVIQVEYLSTVRSLYLNSDYASALIDGKIQLHMIDEPNMPCMERESRIFPDPDQRNTVITCHALTNDFLIFGTDVKRL</sequence>
<evidence type="ECO:0000313" key="3">
    <source>
        <dbReference type="Proteomes" id="UP001054945"/>
    </source>
</evidence>
<dbReference type="GO" id="GO:0030991">
    <property type="term" value="C:intraciliary transport particle A"/>
    <property type="evidence" value="ECO:0007669"/>
    <property type="project" value="TreeGrafter"/>
</dbReference>
<name>A0AAV4RSU6_CAEEX</name>
<dbReference type="GO" id="GO:0005929">
    <property type="term" value="C:cilium"/>
    <property type="evidence" value="ECO:0007669"/>
    <property type="project" value="TreeGrafter"/>
</dbReference>
<dbReference type="Proteomes" id="UP001054945">
    <property type="component" value="Unassembled WGS sequence"/>
</dbReference>
<dbReference type="InterPro" id="IPR039468">
    <property type="entry name" value="WDR19_WD40_rpt"/>
</dbReference>
<organism evidence="2 3">
    <name type="scientific">Caerostris extrusa</name>
    <name type="common">Bark spider</name>
    <name type="synonym">Caerostris bankana</name>
    <dbReference type="NCBI Taxonomy" id="172846"/>
    <lineage>
        <taxon>Eukaryota</taxon>
        <taxon>Metazoa</taxon>
        <taxon>Ecdysozoa</taxon>
        <taxon>Arthropoda</taxon>
        <taxon>Chelicerata</taxon>
        <taxon>Arachnida</taxon>
        <taxon>Araneae</taxon>
        <taxon>Araneomorphae</taxon>
        <taxon>Entelegynae</taxon>
        <taxon>Araneoidea</taxon>
        <taxon>Araneidae</taxon>
        <taxon>Caerostris</taxon>
    </lineage>
</organism>
<proteinExistence type="predicted"/>
<dbReference type="EMBL" id="BPLR01008266">
    <property type="protein sequence ID" value="GIY23360.1"/>
    <property type="molecule type" value="Genomic_DNA"/>
</dbReference>
<gene>
    <name evidence="2" type="primary">Wdr19</name>
    <name evidence="2" type="ORF">CEXT_426241</name>
</gene>
<dbReference type="PANTHER" id="PTHR14920:SF0">
    <property type="entry name" value="WD REPEAT DOMAIN 19"/>
    <property type="match status" value="1"/>
</dbReference>
<evidence type="ECO:0000313" key="2">
    <source>
        <dbReference type="EMBL" id="GIY23360.1"/>
    </source>
</evidence>
<protein>
    <submittedName>
        <fullName evidence="2">WD repeat-containing protein 19</fullName>
    </submittedName>
</protein>
<evidence type="ECO:0000259" key="1">
    <source>
        <dbReference type="Pfam" id="PF15911"/>
    </source>
</evidence>
<feature type="domain" description="WDR19 WD40 repeat" evidence="1">
    <location>
        <begin position="52"/>
        <end position="179"/>
    </location>
</feature>
<dbReference type="AlphaFoldDB" id="A0AAV4RSU6"/>
<dbReference type="PANTHER" id="PTHR14920">
    <property type="entry name" value="OSMOTIC AVOIDANCE ABNORMAL PROTEIN 1/WD REPEAT MEMBRANE PROTEIN"/>
    <property type="match status" value="1"/>
</dbReference>
<reference evidence="2 3" key="1">
    <citation type="submission" date="2021-06" db="EMBL/GenBank/DDBJ databases">
        <title>Caerostris extrusa draft genome.</title>
        <authorList>
            <person name="Kono N."/>
            <person name="Arakawa K."/>
        </authorList>
    </citation>
    <scope>NUCLEOTIDE SEQUENCE [LARGE SCALE GENOMIC DNA]</scope>
</reference>
<dbReference type="InterPro" id="IPR040379">
    <property type="entry name" value="WDR19/dyf-2"/>
</dbReference>